<name>A0A6J0BM88_NEOLC</name>
<evidence type="ECO:0000259" key="3">
    <source>
        <dbReference type="Pfam" id="PF13251"/>
    </source>
</evidence>
<proteinExistence type="predicted"/>
<sequence>MALLQEQSISDATVKFLILTKKLLSVTQERGCDKKLVNSYLNEINEVNYNTPIVFDSNATLLLTNQLCSVVQPSELHLVKNTSQLLVNLGRCGERFHGRTFIACKRWILECLEFADHTAYDDLLLALQSLLRTGPFDIINQDLRNLLGNGGLLLKFVAVTGEWTETQFLAISCLEAILASKESNGAKISSEFLQSIQNIVIDMVSSVSYESQNKQHYNKIIGSSLRILRCIVADKSLIKSADMIGKMLGIVQSFMLHGVKGCPHMKAHHLRPAAMNLPEASHSIPRGRNIRSQKLKSRRQPKKETSESPNNVLPQIKACSNKYLSDSDTSDTENVSPVHMESRVRLEALQLLNSIVQNTPSREIFGYWPQIVASGSRADARVLTRCILKEPMSKVRQIALAALTELLLGAKLFLMHAEDVERSSFITFFGTVSAMIREMHSTLSLLLSTEKNIAVLTHALKCSAALAQGTPYSRLKPGLATKLIRNCRLQVFHKDPTVRVAALSVCEALAMSDPITPEILDILLKQTKSDTDTELSQLNLNTPSDTGTENEFEFENIEDDESDTAYICDENTQDKEISSLLYACLRNVSNQAVSVPVRLASVKLIGALAFNARTVVFPHLEIVATALVSALSEPETPVALHAGRVIETIAGCIANSGSNVTDGQTFWNIVFNPVTKLAQNSQTTLREAACDCLGNIGSDMLSLLSRERSIMIITTLFGAVRDEESAVRAAALRALGMLVELPSLEDDVGFLMDLVDVVCSALGDKNPGVKVKAAWTLANLCDCLVRQEGNNDVEPIPLEDVLPRLHQASVKASKDHDKVKCNAVRAVGSTLYLCPDKQILRDTSQGLDALVNCAITGNDMKVRWNSCRALGFVLSHHPDRILPLTWRDQVFPALCSLVCLSPNFKVRTNAAWALSVCQSYGRHILLLWKSVVSALENSQHVPSYVEYSHRDTLVQQLCLTLSHLAVHTLASDLPALWDEIKDHIDDTSVQMKQFQERVLPEKAGDTIKAKEQMIKYSQNAATSQERQIANALIKIFERSDCYDNLDISSTMNY</sequence>
<organism evidence="5">
    <name type="scientific">Neodiprion lecontei</name>
    <name type="common">Redheaded pine sawfly</name>
    <dbReference type="NCBI Taxonomy" id="441921"/>
    <lineage>
        <taxon>Eukaryota</taxon>
        <taxon>Metazoa</taxon>
        <taxon>Ecdysozoa</taxon>
        <taxon>Arthropoda</taxon>
        <taxon>Hexapoda</taxon>
        <taxon>Insecta</taxon>
        <taxon>Pterygota</taxon>
        <taxon>Neoptera</taxon>
        <taxon>Endopterygota</taxon>
        <taxon>Hymenoptera</taxon>
        <taxon>Tenthredinoidea</taxon>
        <taxon>Diprionidae</taxon>
        <taxon>Diprioninae</taxon>
        <taxon>Neodiprion</taxon>
    </lineage>
</organism>
<feature type="compositionally biased region" description="Basic residues" evidence="2">
    <location>
        <begin position="288"/>
        <end position="301"/>
    </location>
</feature>
<dbReference type="PANTHER" id="PTHR13366:SF0">
    <property type="entry name" value="HEAT REPEAT-CONTAINING PROTEIN 6"/>
    <property type="match status" value="1"/>
</dbReference>
<dbReference type="InterPro" id="IPR011989">
    <property type="entry name" value="ARM-like"/>
</dbReference>
<dbReference type="FunCoup" id="A0A6J0BM88">
    <property type="interactions" value="1957"/>
</dbReference>
<feature type="region of interest" description="Disordered" evidence="2">
    <location>
        <begin position="277"/>
        <end position="312"/>
    </location>
</feature>
<dbReference type="InParanoid" id="A0A6J0BM88"/>
<dbReference type="OrthoDB" id="66533at2759"/>
<dbReference type="KEGG" id="nlo:107221286"/>
<dbReference type="Proteomes" id="UP000829291">
    <property type="component" value="Chromosome 5"/>
</dbReference>
<reference evidence="5" key="1">
    <citation type="submission" date="2025-08" db="UniProtKB">
        <authorList>
            <consortium name="RefSeq"/>
        </authorList>
    </citation>
    <scope>IDENTIFICATION</scope>
    <source>
        <tissue evidence="5">Thorax and Abdomen</tissue>
    </source>
</reference>
<dbReference type="Pfam" id="PF13251">
    <property type="entry name" value="DUF4042"/>
    <property type="match status" value="1"/>
</dbReference>
<accession>A0A6J0BM88</accession>
<evidence type="ECO:0000256" key="1">
    <source>
        <dbReference type="ARBA" id="ARBA00015263"/>
    </source>
</evidence>
<dbReference type="InterPro" id="IPR025283">
    <property type="entry name" value="DUF4042"/>
</dbReference>
<keyword evidence="4" id="KW-1185">Reference proteome</keyword>
<dbReference type="Gene3D" id="1.25.10.10">
    <property type="entry name" value="Leucine-rich Repeat Variant"/>
    <property type="match status" value="3"/>
</dbReference>
<feature type="domain" description="DUF4042" evidence="3">
    <location>
        <begin position="343"/>
        <end position="519"/>
    </location>
</feature>
<dbReference type="PANTHER" id="PTHR13366">
    <property type="entry name" value="MALARIA ANTIGEN-RELATED"/>
    <property type="match status" value="1"/>
</dbReference>
<dbReference type="InterPro" id="IPR052107">
    <property type="entry name" value="HEAT6"/>
</dbReference>
<evidence type="ECO:0000313" key="5">
    <source>
        <dbReference type="RefSeq" id="XP_015515710.2"/>
    </source>
</evidence>
<dbReference type="GeneID" id="107221286"/>
<evidence type="ECO:0000313" key="4">
    <source>
        <dbReference type="Proteomes" id="UP000829291"/>
    </source>
</evidence>
<gene>
    <name evidence="5" type="primary">LOC107221286</name>
</gene>
<evidence type="ECO:0000256" key="2">
    <source>
        <dbReference type="SAM" id="MobiDB-lite"/>
    </source>
</evidence>
<dbReference type="SUPFAM" id="SSF48371">
    <property type="entry name" value="ARM repeat"/>
    <property type="match status" value="1"/>
</dbReference>
<dbReference type="AlphaFoldDB" id="A0A6J0BM88"/>
<dbReference type="InterPro" id="IPR000225">
    <property type="entry name" value="Armadillo"/>
</dbReference>
<dbReference type="RefSeq" id="XP_015515710.2">
    <property type="nucleotide sequence ID" value="XM_015660224.2"/>
</dbReference>
<dbReference type="InterPro" id="IPR016024">
    <property type="entry name" value="ARM-type_fold"/>
</dbReference>
<protein>
    <recommendedName>
        <fullName evidence="1">HEAT repeat-containing protein 6</fullName>
    </recommendedName>
</protein>
<dbReference type="Pfam" id="PF00514">
    <property type="entry name" value="Arm"/>
    <property type="match status" value="1"/>
</dbReference>